<gene>
    <name evidence="1" type="ORF">Dsin_018828</name>
</gene>
<reference evidence="1" key="1">
    <citation type="journal article" date="2023" name="Plant J.">
        <title>Genome sequences and population genomics provide insights into the demographic history, inbreeding, and mutation load of two 'living fossil' tree species of Dipteronia.</title>
        <authorList>
            <person name="Feng Y."/>
            <person name="Comes H.P."/>
            <person name="Chen J."/>
            <person name="Zhu S."/>
            <person name="Lu R."/>
            <person name="Zhang X."/>
            <person name="Li P."/>
            <person name="Qiu J."/>
            <person name="Olsen K.M."/>
            <person name="Qiu Y."/>
        </authorList>
    </citation>
    <scope>NUCLEOTIDE SEQUENCE</scope>
    <source>
        <strain evidence="1">NBL</strain>
    </source>
</reference>
<organism evidence="1 2">
    <name type="scientific">Dipteronia sinensis</name>
    <dbReference type="NCBI Taxonomy" id="43782"/>
    <lineage>
        <taxon>Eukaryota</taxon>
        <taxon>Viridiplantae</taxon>
        <taxon>Streptophyta</taxon>
        <taxon>Embryophyta</taxon>
        <taxon>Tracheophyta</taxon>
        <taxon>Spermatophyta</taxon>
        <taxon>Magnoliopsida</taxon>
        <taxon>eudicotyledons</taxon>
        <taxon>Gunneridae</taxon>
        <taxon>Pentapetalae</taxon>
        <taxon>rosids</taxon>
        <taxon>malvids</taxon>
        <taxon>Sapindales</taxon>
        <taxon>Sapindaceae</taxon>
        <taxon>Hippocastanoideae</taxon>
        <taxon>Acereae</taxon>
        <taxon>Dipteronia</taxon>
    </lineage>
</organism>
<proteinExistence type="predicted"/>
<keyword evidence="2" id="KW-1185">Reference proteome</keyword>
<comment type="caution">
    <text evidence="1">The sequence shown here is derived from an EMBL/GenBank/DDBJ whole genome shotgun (WGS) entry which is preliminary data.</text>
</comment>
<dbReference type="AlphaFoldDB" id="A0AAE0A615"/>
<dbReference type="Proteomes" id="UP001281410">
    <property type="component" value="Unassembled WGS sequence"/>
</dbReference>
<dbReference type="EMBL" id="JANJYJ010000006">
    <property type="protein sequence ID" value="KAK3204782.1"/>
    <property type="molecule type" value="Genomic_DNA"/>
</dbReference>
<protein>
    <submittedName>
        <fullName evidence="1">Uncharacterized protein</fullName>
    </submittedName>
</protein>
<evidence type="ECO:0000313" key="2">
    <source>
        <dbReference type="Proteomes" id="UP001281410"/>
    </source>
</evidence>
<sequence length="88" mass="9340">MDMPRGASQRVAAIGAKSGQNGVGRIIVPVEVLVISSLQAHRYLRKGCVGYLASVVDTKKSGAKLQDVLVANEFPDVFPNDLHGIPPD</sequence>
<name>A0AAE0A615_9ROSI</name>
<evidence type="ECO:0000313" key="1">
    <source>
        <dbReference type="EMBL" id="KAK3204782.1"/>
    </source>
</evidence>
<accession>A0AAE0A615</accession>